<comment type="caution">
    <text evidence="1">The sequence shown here is derived from an EMBL/GenBank/DDBJ whole genome shotgun (WGS) entry which is preliminary data.</text>
</comment>
<evidence type="ECO:0000313" key="1">
    <source>
        <dbReference type="EMBL" id="MBB2890185.1"/>
    </source>
</evidence>
<dbReference type="RefSeq" id="WP_183318087.1">
    <property type="nucleotide sequence ID" value="NZ_JACHVQ010000001.1"/>
</dbReference>
<accession>A0A839N4N8</accession>
<evidence type="ECO:0000313" key="2">
    <source>
        <dbReference type="Proteomes" id="UP000559182"/>
    </source>
</evidence>
<dbReference type="Proteomes" id="UP000559182">
    <property type="component" value="Unassembled WGS sequence"/>
</dbReference>
<dbReference type="EMBL" id="JACHVQ010000001">
    <property type="protein sequence ID" value="MBB2890185.1"/>
    <property type="molecule type" value="Genomic_DNA"/>
</dbReference>
<sequence length="154" mass="16896">MSIGHFFDLCAPLAALYVDRRPVLTTSDHDVDLMVSRSPHREVGARLVHAFAQGIMTVTSVPGARPDASAVLVADCRIARQVTWRREPLRCATEGGVRAWVQPHDSRNVGVIRWRAAGHASQVGIRKRTDGIEIEKSCKAHGAQCSLKALVPWL</sequence>
<organism evidence="1 2">
    <name type="scientific">Flexivirga oryzae</name>
    <dbReference type="NCBI Taxonomy" id="1794944"/>
    <lineage>
        <taxon>Bacteria</taxon>
        <taxon>Bacillati</taxon>
        <taxon>Actinomycetota</taxon>
        <taxon>Actinomycetes</taxon>
        <taxon>Micrococcales</taxon>
        <taxon>Dermacoccaceae</taxon>
        <taxon>Flexivirga</taxon>
    </lineage>
</organism>
<reference evidence="1 2" key="1">
    <citation type="submission" date="2020-08" db="EMBL/GenBank/DDBJ databases">
        <title>Sequencing the genomes of 1000 actinobacteria strains.</title>
        <authorList>
            <person name="Klenk H.-P."/>
        </authorList>
    </citation>
    <scope>NUCLEOTIDE SEQUENCE [LARGE SCALE GENOMIC DNA]</scope>
    <source>
        <strain evidence="1 2">DSM 105369</strain>
    </source>
</reference>
<dbReference type="AlphaFoldDB" id="A0A839N4N8"/>
<protein>
    <submittedName>
        <fullName evidence="1">Uncharacterized protein</fullName>
    </submittedName>
</protein>
<keyword evidence="2" id="KW-1185">Reference proteome</keyword>
<name>A0A839N4N8_9MICO</name>
<proteinExistence type="predicted"/>
<gene>
    <name evidence="1" type="ORF">FHU39_000169</name>
</gene>